<evidence type="ECO:0000256" key="5">
    <source>
        <dbReference type="ARBA" id="ARBA00049026"/>
    </source>
</evidence>
<gene>
    <name evidence="8" type="ORF">F9K24_12265</name>
</gene>
<comment type="function">
    <text evidence="1">The glycine cleavage system catalyzes the degradation of glycine. The P protein binds the alpha-amino group of glycine through its pyridoxal phosphate cofactor; CO(2) is released and the remaining methylamine moiety is then transferred to the lipoamide cofactor of the H protein.</text>
</comment>
<dbReference type="InterPro" id="IPR049316">
    <property type="entry name" value="GDC-P_C"/>
</dbReference>
<comment type="caution">
    <text evidence="8">The sequence shown here is derived from an EMBL/GenBank/DDBJ whole genome shotgun (WGS) entry which is preliminary data.</text>
</comment>
<accession>A0A833H0X1</accession>
<evidence type="ECO:0000256" key="3">
    <source>
        <dbReference type="ARBA" id="ARBA00022898"/>
    </source>
</evidence>
<dbReference type="NCBIfam" id="NF003346">
    <property type="entry name" value="PRK04366.1"/>
    <property type="match status" value="1"/>
</dbReference>
<dbReference type="GO" id="GO:0019464">
    <property type="term" value="P:glycine decarboxylation via glycine cleavage system"/>
    <property type="evidence" value="ECO:0007669"/>
    <property type="project" value="TreeGrafter"/>
</dbReference>
<dbReference type="PANTHER" id="PTHR11773:SF1">
    <property type="entry name" value="GLYCINE DEHYDROGENASE (DECARBOXYLATING), MITOCHONDRIAL"/>
    <property type="match status" value="1"/>
</dbReference>
<evidence type="ECO:0000256" key="1">
    <source>
        <dbReference type="ARBA" id="ARBA00003788"/>
    </source>
</evidence>
<keyword evidence="3" id="KW-0663">Pyridoxal phosphate</keyword>
<dbReference type="Gene3D" id="6.20.440.10">
    <property type="match status" value="1"/>
</dbReference>
<evidence type="ECO:0000259" key="7">
    <source>
        <dbReference type="Pfam" id="PF21478"/>
    </source>
</evidence>
<dbReference type="GO" id="GO:0005829">
    <property type="term" value="C:cytosol"/>
    <property type="evidence" value="ECO:0007669"/>
    <property type="project" value="TreeGrafter"/>
</dbReference>
<keyword evidence="4" id="KW-0560">Oxidoreductase</keyword>
<dbReference type="Pfam" id="PF00266">
    <property type="entry name" value="Aminotran_5"/>
    <property type="match status" value="1"/>
</dbReference>
<proteinExistence type="predicted"/>
<dbReference type="InterPro" id="IPR015422">
    <property type="entry name" value="PyrdxlP-dep_Trfase_small"/>
</dbReference>
<organism evidence="8 9">
    <name type="scientific">Leptonema illini</name>
    <dbReference type="NCBI Taxonomy" id="183"/>
    <lineage>
        <taxon>Bacteria</taxon>
        <taxon>Pseudomonadati</taxon>
        <taxon>Spirochaetota</taxon>
        <taxon>Spirochaetia</taxon>
        <taxon>Leptospirales</taxon>
        <taxon>Leptospiraceae</taxon>
        <taxon>Leptonema</taxon>
    </lineage>
</organism>
<dbReference type="AlphaFoldDB" id="A0A833H0X1"/>
<evidence type="ECO:0000259" key="6">
    <source>
        <dbReference type="Pfam" id="PF00266"/>
    </source>
</evidence>
<name>A0A833H0X1_9LEPT</name>
<dbReference type="InterPro" id="IPR020581">
    <property type="entry name" value="GDC_P"/>
</dbReference>
<comment type="catalytic activity">
    <reaction evidence="5">
        <text>N(6)-[(R)-lipoyl]-L-lysyl-[glycine-cleavage complex H protein] + glycine + H(+) = N(6)-[(R)-S(8)-aminomethyldihydrolipoyl]-L-lysyl-[glycine-cleavage complex H protein] + CO2</text>
        <dbReference type="Rhea" id="RHEA:24304"/>
        <dbReference type="Rhea" id="RHEA-COMP:10494"/>
        <dbReference type="Rhea" id="RHEA-COMP:10495"/>
        <dbReference type="ChEBI" id="CHEBI:15378"/>
        <dbReference type="ChEBI" id="CHEBI:16526"/>
        <dbReference type="ChEBI" id="CHEBI:57305"/>
        <dbReference type="ChEBI" id="CHEBI:83099"/>
        <dbReference type="ChEBI" id="CHEBI:83143"/>
        <dbReference type="EC" id="1.4.4.2"/>
    </reaction>
</comment>
<dbReference type="GO" id="GO:0005960">
    <property type="term" value="C:glycine cleavage complex"/>
    <property type="evidence" value="ECO:0007669"/>
    <property type="project" value="TreeGrafter"/>
</dbReference>
<sequence>MENNRPQLAVTRNGQIFEEPLIFERSHPGRVGSSLPADDADLALDLPPEMLRDAALALPEVSEPDVIRHFTRLSTWNYGIDLNFYPLGSCTMKYNPRINEEMASLPHLRDAHPSMPEAFLQPQIKLVYELQQKLAAVTDMAGITLQPAAGAHGELTGLFLIQAYHRDRGDTRKVVVVPDSAHGTNPATCALAGYEVRELKSGPEGMLDLEALKAALDSNVAALMITNPNTLGVFESQIKEAADLLHANGSLLYMDGANFNAIVGKASLGKMGVDVCHLNLHKTFSTPHGGGGPGAAAVVVSEKLVDFLPGPLAAKVGDRFVWSTPKKSIGRVKSGPGHFGVLVRALTYILTYGSDLKRVAEHATLNANIVREELKDVLRLASSGDSMHEAVFSDASFKKTGFDTMTLAKALIDYGYHPPTVYFPLIVSGSIMIEPTETESPESVVHFAAVVKDIVRRMNEGDESLKSLPRRAPVTRVDEVGAARNPILNYFTNEKQRGV</sequence>
<dbReference type="InterPro" id="IPR015421">
    <property type="entry name" value="PyrdxlP-dep_Trfase_major"/>
</dbReference>
<evidence type="ECO:0000256" key="4">
    <source>
        <dbReference type="ARBA" id="ARBA00023002"/>
    </source>
</evidence>
<dbReference type="GO" id="GO:0016594">
    <property type="term" value="F:glycine binding"/>
    <property type="evidence" value="ECO:0007669"/>
    <property type="project" value="TreeGrafter"/>
</dbReference>
<dbReference type="Gene3D" id="3.40.640.10">
    <property type="entry name" value="Type I PLP-dependent aspartate aminotransferase-like (Major domain)"/>
    <property type="match status" value="1"/>
</dbReference>
<dbReference type="EMBL" id="WBUI01000011">
    <property type="protein sequence ID" value="KAB2932051.1"/>
    <property type="molecule type" value="Genomic_DNA"/>
</dbReference>
<dbReference type="InterPro" id="IPR015424">
    <property type="entry name" value="PyrdxlP-dep_Trfase"/>
</dbReference>
<feature type="domain" description="Glycine dehydrogenase C-terminal" evidence="7">
    <location>
        <begin position="360"/>
        <end position="460"/>
    </location>
</feature>
<dbReference type="PANTHER" id="PTHR11773">
    <property type="entry name" value="GLYCINE DEHYDROGENASE, DECARBOXYLATING"/>
    <property type="match status" value="1"/>
</dbReference>
<feature type="domain" description="Aminotransferase class V" evidence="6">
    <location>
        <begin position="166"/>
        <end position="289"/>
    </location>
</feature>
<dbReference type="GO" id="GO:0004375">
    <property type="term" value="F:glycine dehydrogenase (decarboxylating) activity"/>
    <property type="evidence" value="ECO:0007669"/>
    <property type="project" value="UniProtKB-EC"/>
</dbReference>
<dbReference type="Pfam" id="PF21478">
    <property type="entry name" value="GcvP2_C"/>
    <property type="match status" value="1"/>
</dbReference>
<dbReference type="SUPFAM" id="SSF53383">
    <property type="entry name" value="PLP-dependent transferases"/>
    <property type="match status" value="1"/>
</dbReference>
<dbReference type="Gene3D" id="3.90.1150.10">
    <property type="entry name" value="Aspartate Aminotransferase, domain 1"/>
    <property type="match status" value="1"/>
</dbReference>
<dbReference type="InterPro" id="IPR000192">
    <property type="entry name" value="Aminotrans_V_dom"/>
</dbReference>
<dbReference type="GO" id="GO:0030170">
    <property type="term" value="F:pyridoxal phosphate binding"/>
    <property type="evidence" value="ECO:0007669"/>
    <property type="project" value="TreeGrafter"/>
</dbReference>
<protein>
    <recommendedName>
        <fullName evidence="2">glycine dehydrogenase (aminomethyl-transferring)</fullName>
        <ecNumber evidence="2">1.4.4.2</ecNumber>
    </recommendedName>
</protein>
<dbReference type="EC" id="1.4.4.2" evidence="2"/>
<reference evidence="8 9" key="1">
    <citation type="submission" date="2019-10" db="EMBL/GenBank/DDBJ databases">
        <title>Extracellular Electron Transfer in a Candidatus Methanoperedens spp. Enrichment Culture.</title>
        <authorList>
            <person name="Berger S."/>
            <person name="Rangel Shaw D."/>
            <person name="Berben T."/>
            <person name="In 'T Zandt M."/>
            <person name="Frank J."/>
            <person name="Reimann J."/>
            <person name="Jetten M.S.M."/>
            <person name="Welte C.U."/>
        </authorList>
    </citation>
    <scope>NUCLEOTIDE SEQUENCE [LARGE SCALE GENOMIC DNA]</scope>
    <source>
        <strain evidence="8">SB12</strain>
    </source>
</reference>
<dbReference type="Proteomes" id="UP000460298">
    <property type="component" value="Unassembled WGS sequence"/>
</dbReference>
<dbReference type="FunFam" id="3.40.640.10:FF:000224">
    <property type="entry name" value="Probable glycine dehydrogenase (decarboxylating) subunit 2"/>
    <property type="match status" value="1"/>
</dbReference>
<evidence type="ECO:0000313" key="9">
    <source>
        <dbReference type="Proteomes" id="UP000460298"/>
    </source>
</evidence>
<evidence type="ECO:0000256" key="2">
    <source>
        <dbReference type="ARBA" id="ARBA00012134"/>
    </source>
</evidence>
<evidence type="ECO:0000313" key="8">
    <source>
        <dbReference type="EMBL" id="KAB2932051.1"/>
    </source>
</evidence>